<dbReference type="EMBL" id="BIFT01000002">
    <property type="protein sequence ID" value="GCE29569.1"/>
    <property type="molecule type" value="Genomic_DNA"/>
</dbReference>
<name>A0A402BE15_9CHLR</name>
<proteinExistence type="predicted"/>
<organism evidence="1 2">
    <name type="scientific">Dictyobacter alpinus</name>
    <dbReference type="NCBI Taxonomy" id="2014873"/>
    <lineage>
        <taxon>Bacteria</taxon>
        <taxon>Bacillati</taxon>
        <taxon>Chloroflexota</taxon>
        <taxon>Ktedonobacteria</taxon>
        <taxon>Ktedonobacterales</taxon>
        <taxon>Dictyobacteraceae</taxon>
        <taxon>Dictyobacter</taxon>
    </lineage>
</organism>
<sequence length="55" mass="6145">MISMLDLSIDELLTTTRSVRKRLDLTRPVEAEVIRAGITGSHYQLGSEPTLYCGH</sequence>
<dbReference type="AlphaFoldDB" id="A0A402BE15"/>
<protein>
    <recommendedName>
        <fullName evidence="3">Nitroreductase domain-containing protein</fullName>
    </recommendedName>
</protein>
<accession>A0A402BE15</accession>
<reference evidence="2" key="1">
    <citation type="submission" date="2018-12" db="EMBL/GenBank/DDBJ databases">
        <title>Tengunoibacter tsumagoiensis gen. nov., sp. nov., Dictyobacter kobayashii sp. nov., D. alpinus sp. nov., and D. joshuensis sp. nov. and description of Dictyobacteraceae fam. nov. within the order Ktedonobacterales isolated from Tengu-no-mugimeshi.</title>
        <authorList>
            <person name="Wang C.M."/>
            <person name="Zheng Y."/>
            <person name="Sakai Y."/>
            <person name="Toyoda A."/>
            <person name="Minakuchi Y."/>
            <person name="Abe K."/>
            <person name="Yokota A."/>
            <person name="Yabe S."/>
        </authorList>
    </citation>
    <scope>NUCLEOTIDE SEQUENCE [LARGE SCALE GENOMIC DNA]</scope>
    <source>
        <strain evidence="2">Uno16</strain>
    </source>
</reference>
<dbReference type="Proteomes" id="UP000287171">
    <property type="component" value="Unassembled WGS sequence"/>
</dbReference>
<comment type="caution">
    <text evidence="1">The sequence shown here is derived from an EMBL/GenBank/DDBJ whole genome shotgun (WGS) entry which is preliminary data.</text>
</comment>
<evidence type="ECO:0000313" key="2">
    <source>
        <dbReference type="Proteomes" id="UP000287171"/>
    </source>
</evidence>
<gene>
    <name evidence="1" type="ORF">KDA_50530</name>
</gene>
<keyword evidence="2" id="KW-1185">Reference proteome</keyword>
<evidence type="ECO:0008006" key="3">
    <source>
        <dbReference type="Google" id="ProtNLM"/>
    </source>
</evidence>
<evidence type="ECO:0000313" key="1">
    <source>
        <dbReference type="EMBL" id="GCE29569.1"/>
    </source>
</evidence>